<evidence type="ECO:0000256" key="5">
    <source>
        <dbReference type="ARBA" id="ARBA00022801"/>
    </source>
</evidence>
<dbReference type="GO" id="GO:0045490">
    <property type="term" value="P:pectin catabolic process"/>
    <property type="evidence" value="ECO:0007669"/>
    <property type="project" value="UniProtKB-UniRule"/>
</dbReference>
<sequence>MSTYENEKKKRRVAIISISSIILIAMVVAVTVGVSQSYHSAPEKSDQTATKSSSKAVSALCQTTDHKEICEDSLKPYAGNTTDPKELIKIAFNVTIQHITEAARKSSTLRELEKDARTSGALENCHEMMEYSINDLKASFKKIGTFEVSKMDDILADLKVWLSAAITYQETCLDGFENTTGTAEGKMRDALSASTQLTSNSLAMVTQLSDVFTNLHIPGVSVRRLLGAAEYPVVGHDGYPGWFESGQRNLLSTNPSQLKPNVVVAKDGSGDYKTLSDAVHHIPKKSNKTFVIYVKEGIYEEQVIFNSSLTNVFLYGDGPTKTKITGSLNYADGITTSKTATVIVLGDFFTARDIGFENSAGPEKHQAVALRVQSDFSVFQNCRMDGYQDTLYTHTKRQYYRDCVVTGTIDFVFGDSPVLFQNCTFMVRKPNDNQFNAVTAQGRKERRQPSGIVIQGSRIIADPELESVKADFKSYLGRPWKAHSRTIIMETFIDDFIAPEGWTPWAGDINTENCLYGEYHNSGPGASLKDRVKWKGIKKISKDQAVKYTADYFLGAARWLPQKNVKYTAGLSNKA</sequence>
<dbReference type="FunFam" id="1.20.140.40:FF:000001">
    <property type="entry name" value="Pectinesterase"/>
    <property type="match status" value="1"/>
</dbReference>
<dbReference type="Proteomes" id="UP000594263">
    <property type="component" value="Unplaced"/>
</dbReference>
<keyword evidence="13" id="KW-0472">Membrane</keyword>
<comment type="similarity">
    <text evidence="3">In the C-terminal section; belongs to the pectinesterase family.</text>
</comment>
<dbReference type="Gene3D" id="2.160.20.10">
    <property type="entry name" value="Single-stranded right-handed beta-helix, Pectin lyase-like"/>
    <property type="match status" value="1"/>
</dbReference>
<dbReference type="PANTHER" id="PTHR31707">
    <property type="entry name" value="PECTINESTERASE"/>
    <property type="match status" value="1"/>
</dbReference>
<dbReference type="InterPro" id="IPR000070">
    <property type="entry name" value="Pectinesterase_cat"/>
</dbReference>
<keyword evidence="8" id="KW-0325">Glycoprotein</keyword>
<evidence type="ECO:0000256" key="10">
    <source>
        <dbReference type="ARBA" id="ARBA00057335"/>
    </source>
</evidence>
<dbReference type="AlphaFoldDB" id="A0A7N0U602"/>
<dbReference type="Pfam" id="PF01095">
    <property type="entry name" value="Pectinesterase"/>
    <property type="match status" value="1"/>
</dbReference>
<dbReference type="GO" id="GO:0042545">
    <property type="term" value="P:cell wall modification"/>
    <property type="evidence" value="ECO:0007669"/>
    <property type="project" value="UniProtKB-UniRule"/>
</dbReference>
<feature type="transmembrane region" description="Helical" evidence="13">
    <location>
        <begin position="12"/>
        <end position="34"/>
    </location>
</feature>
<evidence type="ECO:0000256" key="1">
    <source>
        <dbReference type="ARBA" id="ARBA00005184"/>
    </source>
</evidence>
<dbReference type="InterPro" id="IPR011050">
    <property type="entry name" value="Pectin_lyase_fold/virulence"/>
</dbReference>
<dbReference type="OMA" id="ICRPTDF"/>
<organism evidence="15 16">
    <name type="scientific">Kalanchoe fedtschenkoi</name>
    <name type="common">Lavender scallops</name>
    <name type="synonym">South American air plant</name>
    <dbReference type="NCBI Taxonomy" id="63787"/>
    <lineage>
        <taxon>Eukaryota</taxon>
        <taxon>Viridiplantae</taxon>
        <taxon>Streptophyta</taxon>
        <taxon>Embryophyta</taxon>
        <taxon>Tracheophyta</taxon>
        <taxon>Spermatophyta</taxon>
        <taxon>Magnoliopsida</taxon>
        <taxon>eudicotyledons</taxon>
        <taxon>Gunneridae</taxon>
        <taxon>Pentapetalae</taxon>
        <taxon>Saxifragales</taxon>
        <taxon>Crassulaceae</taxon>
        <taxon>Kalanchoe</taxon>
    </lineage>
</organism>
<proteinExistence type="inferred from homology"/>
<dbReference type="NCBIfam" id="TIGR01614">
    <property type="entry name" value="PME_inhib"/>
    <property type="match status" value="1"/>
</dbReference>
<evidence type="ECO:0000256" key="6">
    <source>
        <dbReference type="ARBA" id="ARBA00023085"/>
    </source>
</evidence>
<dbReference type="InterPro" id="IPR006501">
    <property type="entry name" value="Pectinesterase_inhib_dom"/>
</dbReference>
<evidence type="ECO:0000259" key="14">
    <source>
        <dbReference type="SMART" id="SM00856"/>
    </source>
</evidence>
<evidence type="ECO:0000256" key="12">
    <source>
        <dbReference type="RuleBase" id="RU000589"/>
    </source>
</evidence>
<keyword evidence="13" id="KW-1133">Transmembrane helix</keyword>
<keyword evidence="6 12" id="KW-0063">Aspartyl esterase</keyword>
<dbReference type="UniPathway" id="UPA00545">
    <property type="reaction ID" value="UER00823"/>
</dbReference>
<evidence type="ECO:0000256" key="2">
    <source>
        <dbReference type="ARBA" id="ARBA00006027"/>
    </source>
</evidence>
<evidence type="ECO:0000256" key="3">
    <source>
        <dbReference type="ARBA" id="ARBA00007786"/>
    </source>
</evidence>
<comment type="function">
    <text evidence="10">Acts in the modification of cell walls via demethylesterification of cell wall pectin.</text>
</comment>
<dbReference type="EC" id="3.1.1.11" evidence="4 12"/>
<evidence type="ECO:0000256" key="4">
    <source>
        <dbReference type="ARBA" id="ARBA00013229"/>
    </source>
</evidence>
<dbReference type="Gene3D" id="1.20.140.40">
    <property type="entry name" value="Invertase/pectin methylesterase inhibitor family protein"/>
    <property type="match status" value="1"/>
</dbReference>
<keyword evidence="13" id="KW-0812">Transmembrane</keyword>
<dbReference type="GO" id="GO:0004857">
    <property type="term" value="F:enzyme inhibitor activity"/>
    <property type="evidence" value="ECO:0007669"/>
    <property type="project" value="InterPro"/>
</dbReference>
<dbReference type="CDD" id="cd15798">
    <property type="entry name" value="PMEI-like_3"/>
    <property type="match status" value="1"/>
</dbReference>
<keyword evidence="16" id="KW-1185">Reference proteome</keyword>
<dbReference type="PROSITE" id="PS00503">
    <property type="entry name" value="PECTINESTERASE_2"/>
    <property type="match status" value="1"/>
</dbReference>
<evidence type="ECO:0000256" key="11">
    <source>
        <dbReference type="PROSITE-ProRule" id="PRU10040"/>
    </source>
</evidence>
<comment type="pathway">
    <text evidence="1 12">Glycan metabolism; pectin degradation; 2-dehydro-3-deoxy-D-gluconate from pectin: step 1/5.</text>
</comment>
<dbReference type="EnsemblPlants" id="Kaladp0055s0442.1.v1.1">
    <property type="protein sequence ID" value="Kaladp0055s0442.1.v1.1"/>
    <property type="gene ID" value="Kaladp0055s0442.v1.1"/>
</dbReference>
<dbReference type="GO" id="GO:0030599">
    <property type="term" value="F:pectinesterase activity"/>
    <property type="evidence" value="ECO:0007669"/>
    <property type="project" value="UniProtKB-UniRule"/>
</dbReference>
<keyword evidence="5 12" id="KW-0378">Hydrolase</keyword>
<evidence type="ECO:0000256" key="13">
    <source>
        <dbReference type="SAM" id="Phobius"/>
    </source>
</evidence>
<evidence type="ECO:0000313" key="16">
    <source>
        <dbReference type="Proteomes" id="UP000594263"/>
    </source>
</evidence>
<comment type="catalytic activity">
    <reaction evidence="9 12">
        <text>[(1-&gt;4)-alpha-D-galacturonosyl methyl ester](n) + n H2O = [(1-&gt;4)-alpha-D-galacturonosyl](n) + n methanol + n H(+)</text>
        <dbReference type="Rhea" id="RHEA:22380"/>
        <dbReference type="Rhea" id="RHEA-COMP:14570"/>
        <dbReference type="Rhea" id="RHEA-COMP:14573"/>
        <dbReference type="ChEBI" id="CHEBI:15377"/>
        <dbReference type="ChEBI" id="CHEBI:15378"/>
        <dbReference type="ChEBI" id="CHEBI:17790"/>
        <dbReference type="ChEBI" id="CHEBI:140522"/>
        <dbReference type="ChEBI" id="CHEBI:140523"/>
        <dbReference type="EC" id="3.1.1.11"/>
    </reaction>
</comment>
<feature type="domain" description="Pectinesterase inhibitor" evidence="14">
    <location>
        <begin position="52"/>
        <end position="204"/>
    </location>
</feature>
<accession>A0A7N0U602</accession>
<name>A0A7N0U602_KALFE</name>
<dbReference type="InterPro" id="IPR035513">
    <property type="entry name" value="Invertase/methylesterase_inhib"/>
</dbReference>
<dbReference type="InterPro" id="IPR033131">
    <property type="entry name" value="Pectinesterase_Asp_AS"/>
</dbReference>
<dbReference type="SUPFAM" id="SSF51126">
    <property type="entry name" value="Pectin lyase-like"/>
    <property type="match status" value="1"/>
</dbReference>
<evidence type="ECO:0000256" key="9">
    <source>
        <dbReference type="ARBA" id="ARBA00047928"/>
    </source>
</evidence>
<dbReference type="InterPro" id="IPR012334">
    <property type="entry name" value="Pectin_lyas_fold"/>
</dbReference>
<evidence type="ECO:0000256" key="7">
    <source>
        <dbReference type="ARBA" id="ARBA00023157"/>
    </source>
</evidence>
<keyword evidence="7" id="KW-1015">Disulfide bond</keyword>
<dbReference type="Gramene" id="Kaladp0055s0442.1.v1.1">
    <property type="protein sequence ID" value="Kaladp0055s0442.1.v1.1"/>
    <property type="gene ID" value="Kaladp0055s0442.v1.1"/>
</dbReference>
<dbReference type="SMART" id="SM00856">
    <property type="entry name" value="PMEI"/>
    <property type="match status" value="1"/>
</dbReference>
<dbReference type="FunFam" id="2.160.20.10:FF:000001">
    <property type="entry name" value="Pectinesterase"/>
    <property type="match status" value="1"/>
</dbReference>
<evidence type="ECO:0000256" key="8">
    <source>
        <dbReference type="ARBA" id="ARBA00023180"/>
    </source>
</evidence>
<reference evidence="15" key="1">
    <citation type="submission" date="2021-01" db="UniProtKB">
        <authorList>
            <consortium name="EnsemblPlants"/>
        </authorList>
    </citation>
    <scope>IDENTIFICATION</scope>
</reference>
<protein>
    <recommendedName>
        <fullName evidence="4 12">Pectinesterase</fullName>
        <ecNumber evidence="4 12">3.1.1.11</ecNumber>
    </recommendedName>
</protein>
<dbReference type="Pfam" id="PF04043">
    <property type="entry name" value="PMEI"/>
    <property type="match status" value="1"/>
</dbReference>
<feature type="active site" evidence="11">
    <location>
        <position position="410"/>
    </location>
</feature>
<comment type="similarity">
    <text evidence="2">In the N-terminal section; belongs to the PMEI family.</text>
</comment>
<evidence type="ECO:0000313" key="15">
    <source>
        <dbReference type="EnsemblPlants" id="Kaladp0055s0442.1.v1.1"/>
    </source>
</evidence>
<dbReference type="SUPFAM" id="SSF101148">
    <property type="entry name" value="Plant invertase/pectin methylesterase inhibitor"/>
    <property type="match status" value="1"/>
</dbReference>